<evidence type="ECO:0000313" key="3">
    <source>
        <dbReference type="EMBL" id="GAC56907.1"/>
    </source>
</evidence>
<accession>L7LA25</accession>
<feature type="transmembrane region" description="Helical" evidence="2">
    <location>
        <begin position="125"/>
        <end position="142"/>
    </location>
</feature>
<dbReference type="EMBL" id="BANT01000014">
    <property type="protein sequence ID" value="GAC56907.1"/>
    <property type="molecule type" value="Genomic_DNA"/>
</dbReference>
<feature type="transmembrane region" description="Helical" evidence="2">
    <location>
        <begin position="351"/>
        <end position="367"/>
    </location>
</feature>
<feature type="transmembrane region" description="Helical" evidence="2">
    <location>
        <begin position="249"/>
        <end position="269"/>
    </location>
</feature>
<reference evidence="3 4" key="1">
    <citation type="submission" date="2012-12" db="EMBL/GenBank/DDBJ databases">
        <title>Whole genome shotgun sequence of Gordonia hirsuta NBRC 16056.</title>
        <authorList>
            <person name="Isaki-Nakamura S."/>
            <person name="Hosoyama A."/>
            <person name="Tsuchikane K."/>
            <person name="Katsumata H."/>
            <person name="Baba S."/>
            <person name="Yamazaki S."/>
            <person name="Fujita N."/>
        </authorList>
    </citation>
    <scope>NUCLEOTIDE SEQUENCE [LARGE SCALE GENOMIC DNA]</scope>
    <source>
        <strain evidence="3 4">NBRC 16056</strain>
    </source>
</reference>
<protein>
    <recommendedName>
        <fullName evidence="5">Low temperature requirement protein A</fullName>
    </recommendedName>
</protein>
<dbReference type="InterPro" id="IPR010640">
    <property type="entry name" value="Low_temperature_requirement_A"/>
</dbReference>
<sequence length="397" mass="42900">MPLRSQLQRMTGRDPGEADRAGSSLEILYDLVFVVAFSVAGAQLARYLVDGHYLAAIAGYLMSTFATIWAWINFAWFSSAFDTDDWFYRLLALVQMIGVGIIAIGLPQTFTSIDAHAHIDLTVPVIGYIVMRIGMVTQWLRVALQAPASRNTALAYAGATLIAQIGWVLLIFVPTGLWETMALILVLIAVEFAGPFIAENRIRRTPWNPSHIAERYATLMVITLGEGVVGTIAVLQAEVARDGWSTETAALGLSAMGVTFLMWWLYFALPNGQVLTDRPDKAFGFGYGSMPLYMACAAVGAGLHVVALWIEREVSIGPLAVLLSLAVPLGIFCLGLILMHRYLVGYQLIQWPMAIGAAVPLAVGIILADAGQPLLLCVVVVGLAPLVPVVVAEVRTD</sequence>
<organism evidence="3 4">
    <name type="scientific">Gordonia hirsuta DSM 44140 = NBRC 16056</name>
    <dbReference type="NCBI Taxonomy" id="1121927"/>
    <lineage>
        <taxon>Bacteria</taxon>
        <taxon>Bacillati</taxon>
        <taxon>Actinomycetota</taxon>
        <taxon>Actinomycetes</taxon>
        <taxon>Mycobacteriales</taxon>
        <taxon>Gordoniaceae</taxon>
        <taxon>Gordonia</taxon>
    </lineage>
</organism>
<evidence type="ECO:0000313" key="4">
    <source>
        <dbReference type="Proteomes" id="UP000053405"/>
    </source>
</evidence>
<proteinExistence type="predicted"/>
<dbReference type="eggNOG" id="COG4292">
    <property type="taxonomic scope" value="Bacteria"/>
</dbReference>
<keyword evidence="2" id="KW-1133">Transmembrane helix</keyword>
<gene>
    <name evidence="3" type="ORF">GOHSU_14_00740</name>
</gene>
<name>L7LA25_9ACTN</name>
<feature type="transmembrane region" description="Helical" evidence="2">
    <location>
        <begin position="219"/>
        <end position="237"/>
    </location>
</feature>
<dbReference type="Proteomes" id="UP000053405">
    <property type="component" value="Unassembled WGS sequence"/>
</dbReference>
<feature type="region of interest" description="Disordered" evidence="1">
    <location>
        <begin position="1"/>
        <end position="20"/>
    </location>
</feature>
<feature type="transmembrane region" description="Helical" evidence="2">
    <location>
        <begin position="316"/>
        <end position="339"/>
    </location>
</feature>
<keyword evidence="2" id="KW-0472">Membrane</keyword>
<feature type="transmembrane region" description="Helical" evidence="2">
    <location>
        <begin position="180"/>
        <end position="198"/>
    </location>
</feature>
<dbReference type="PANTHER" id="PTHR36840:SF1">
    <property type="entry name" value="BLL5714 PROTEIN"/>
    <property type="match status" value="1"/>
</dbReference>
<keyword evidence="4" id="KW-1185">Reference proteome</keyword>
<evidence type="ECO:0000256" key="1">
    <source>
        <dbReference type="SAM" id="MobiDB-lite"/>
    </source>
</evidence>
<dbReference type="AlphaFoldDB" id="L7LA25"/>
<dbReference type="RefSeq" id="WP_005938043.1">
    <property type="nucleotide sequence ID" value="NZ_ATVK01000046.1"/>
</dbReference>
<evidence type="ECO:0008006" key="5">
    <source>
        <dbReference type="Google" id="ProtNLM"/>
    </source>
</evidence>
<feature type="compositionally biased region" description="Basic and acidic residues" evidence="1">
    <location>
        <begin position="11"/>
        <end position="20"/>
    </location>
</feature>
<feature type="transmembrane region" description="Helical" evidence="2">
    <location>
        <begin position="27"/>
        <end position="47"/>
    </location>
</feature>
<evidence type="ECO:0000256" key="2">
    <source>
        <dbReference type="SAM" id="Phobius"/>
    </source>
</evidence>
<feature type="transmembrane region" description="Helical" evidence="2">
    <location>
        <begin position="373"/>
        <end position="392"/>
    </location>
</feature>
<dbReference type="PANTHER" id="PTHR36840">
    <property type="entry name" value="BLL5714 PROTEIN"/>
    <property type="match status" value="1"/>
</dbReference>
<dbReference type="STRING" id="1121927.GOHSU_14_00740"/>
<feature type="transmembrane region" description="Helical" evidence="2">
    <location>
        <begin position="86"/>
        <end position="105"/>
    </location>
</feature>
<feature type="transmembrane region" description="Helical" evidence="2">
    <location>
        <begin position="154"/>
        <end position="174"/>
    </location>
</feature>
<comment type="caution">
    <text evidence="3">The sequence shown here is derived from an EMBL/GenBank/DDBJ whole genome shotgun (WGS) entry which is preliminary data.</text>
</comment>
<feature type="transmembrane region" description="Helical" evidence="2">
    <location>
        <begin position="53"/>
        <end position="74"/>
    </location>
</feature>
<keyword evidence="2" id="KW-0812">Transmembrane</keyword>
<feature type="transmembrane region" description="Helical" evidence="2">
    <location>
        <begin position="290"/>
        <end position="310"/>
    </location>
</feature>
<dbReference type="Pfam" id="PF06772">
    <property type="entry name" value="LtrA"/>
    <property type="match status" value="1"/>
</dbReference>